<evidence type="ECO:0000256" key="1">
    <source>
        <dbReference type="SAM" id="Phobius"/>
    </source>
</evidence>
<feature type="transmembrane region" description="Helical" evidence="1">
    <location>
        <begin position="176"/>
        <end position="197"/>
    </location>
</feature>
<keyword evidence="1" id="KW-0472">Membrane</keyword>
<dbReference type="AlphaFoldDB" id="A0A1I7HXB9"/>
<keyword evidence="1" id="KW-0812">Transmembrane</keyword>
<keyword evidence="3" id="KW-1185">Reference proteome</keyword>
<feature type="transmembrane region" description="Helical" evidence="1">
    <location>
        <begin position="247"/>
        <end position="269"/>
    </location>
</feature>
<dbReference type="EMBL" id="FPBT01000026">
    <property type="protein sequence ID" value="SFU65368.1"/>
    <property type="molecule type" value="Genomic_DNA"/>
</dbReference>
<feature type="transmembrane region" description="Helical" evidence="1">
    <location>
        <begin position="143"/>
        <end position="164"/>
    </location>
</feature>
<accession>A0A1I7HXB9</accession>
<sequence length="307" mass="32767">MNGISAVTIMKALCVIGFILDAILVFRDVQKKRSTEEGRAVIAESKKHWKWNAMVGLVANFFDTLGIGSFAPSSAAFKIGKSVDDINVPGTLNVGDTFPVLAEAFLFFNLVEMDTLTLALMLVAATVGAFVGADIVTKWNVRMVRYGMGIGLLILGVIMAMKAAQIGPFGITGAAVGLRGVKLVAAVVINFFLGALMNLGVGLYAPCMALCAILGMNVQVAFPVMMGSCAYLMAFGNTPKFISASRYDVYGVITQGIFGVIGVTIAYVFVKNLPLTVLTWLVICVVLFTSFLFFKDAVKTPKAVKEN</sequence>
<feature type="transmembrane region" description="Helical" evidence="1">
    <location>
        <begin position="203"/>
        <end position="235"/>
    </location>
</feature>
<dbReference type="PANTHER" id="PTHR43483">
    <property type="entry name" value="MEMBRANE TRANSPORTER PROTEIN HI_0806-RELATED"/>
    <property type="match status" value="1"/>
</dbReference>
<feature type="transmembrane region" description="Helical" evidence="1">
    <location>
        <begin position="6"/>
        <end position="26"/>
    </location>
</feature>
<proteinExistence type="predicted"/>
<evidence type="ECO:0000313" key="2">
    <source>
        <dbReference type="EMBL" id="SFU65368.1"/>
    </source>
</evidence>
<dbReference type="STRING" id="155865.SAMN05216515_12918"/>
<dbReference type="Proteomes" id="UP000198817">
    <property type="component" value="Unassembled WGS sequence"/>
</dbReference>
<dbReference type="PANTHER" id="PTHR43483:SF3">
    <property type="entry name" value="MEMBRANE TRANSPORTER PROTEIN HI_0806-RELATED"/>
    <property type="match status" value="1"/>
</dbReference>
<dbReference type="RefSeq" id="WP_242869625.1">
    <property type="nucleotide sequence ID" value="NZ_CACVNK010000020.1"/>
</dbReference>
<evidence type="ECO:0008006" key="4">
    <source>
        <dbReference type="Google" id="ProtNLM"/>
    </source>
</evidence>
<evidence type="ECO:0000313" key="3">
    <source>
        <dbReference type="Proteomes" id="UP000198817"/>
    </source>
</evidence>
<reference evidence="2 3" key="1">
    <citation type="submission" date="2016-10" db="EMBL/GenBank/DDBJ databases">
        <authorList>
            <person name="de Groot N.N."/>
        </authorList>
    </citation>
    <scope>NUCLEOTIDE SEQUENCE [LARGE SCALE GENOMIC DNA]</scope>
    <source>
        <strain evidence="2 3">KHGC13</strain>
    </source>
</reference>
<gene>
    <name evidence="2" type="ORF">SAMN05216508_12619</name>
</gene>
<keyword evidence="1" id="KW-1133">Transmembrane helix</keyword>
<feature type="transmembrane region" description="Helical" evidence="1">
    <location>
        <begin position="116"/>
        <end position="137"/>
    </location>
</feature>
<organism evidence="2 3">
    <name type="scientific">Eubacterium pyruvativorans</name>
    <dbReference type="NCBI Taxonomy" id="155865"/>
    <lineage>
        <taxon>Bacteria</taxon>
        <taxon>Bacillati</taxon>
        <taxon>Bacillota</taxon>
        <taxon>Clostridia</taxon>
        <taxon>Eubacteriales</taxon>
        <taxon>Eubacteriaceae</taxon>
        <taxon>Eubacterium</taxon>
    </lineage>
</organism>
<protein>
    <recommendedName>
        <fullName evidence="4">Membrane transporter protein</fullName>
    </recommendedName>
</protein>
<dbReference type="GeneID" id="78355202"/>
<name>A0A1I7HXB9_9FIRM</name>
<feature type="transmembrane region" description="Helical" evidence="1">
    <location>
        <begin position="275"/>
        <end position="294"/>
    </location>
</feature>